<feature type="domain" description="HTH cro/C1-type" evidence="2">
    <location>
        <begin position="6"/>
        <end position="60"/>
    </location>
</feature>
<dbReference type="EMBL" id="LGTO01000007">
    <property type="protein sequence ID" value="KNE19272.1"/>
    <property type="molecule type" value="Genomic_DNA"/>
</dbReference>
<evidence type="ECO:0000259" key="2">
    <source>
        <dbReference type="PROSITE" id="PS50943"/>
    </source>
</evidence>
<evidence type="ECO:0000313" key="4">
    <source>
        <dbReference type="Proteomes" id="UP000036780"/>
    </source>
</evidence>
<keyword evidence="1 3" id="KW-0238">DNA-binding</keyword>
<dbReference type="PANTHER" id="PTHR46558:SF11">
    <property type="entry name" value="HTH-TYPE TRANSCRIPTIONAL REGULATOR XRE"/>
    <property type="match status" value="1"/>
</dbReference>
<dbReference type="Gene3D" id="1.10.260.40">
    <property type="entry name" value="lambda repressor-like DNA-binding domains"/>
    <property type="match status" value="1"/>
</dbReference>
<organism evidence="3 4">
    <name type="scientific">Virgibacillus pantothenticus</name>
    <dbReference type="NCBI Taxonomy" id="1473"/>
    <lineage>
        <taxon>Bacteria</taxon>
        <taxon>Bacillati</taxon>
        <taxon>Bacillota</taxon>
        <taxon>Bacilli</taxon>
        <taxon>Bacillales</taxon>
        <taxon>Bacillaceae</taxon>
        <taxon>Virgibacillus</taxon>
    </lineage>
</organism>
<comment type="caution">
    <text evidence="3">The sequence shown here is derived from an EMBL/GenBank/DDBJ whole genome shotgun (WGS) entry which is preliminary data.</text>
</comment>
<dbReference type="PANTHER" id="PTHR46558">
    <property type="entry name" value="TRACRIPTIONAL REGULATORY PROTEIN-RELATED-RELATED"/>
    <property type="match status" value="1"/>
</dbReference>
<gene>
    <name evidence="3" type="ORF">AFK71_12195</name>
</gene>
<evidence type="ECO:0000256" key="1">
    <source>
        <dbReference type="ARBA" id="ARBA00023125"/>
    </source>
</evidence>
<dbReference type="GO" id="GO:0003677">
    <property type="term" value="F:DNA binding"/>
    <property type="evidence" value="ECO:0007669"/>
    <property type="project" value="UniProtKB-KW"/>
</dbReference>
<dbReference type="RefSeq" id="WP_050351797.1">
    <property type="nucleotide sequence ID" value="NZ_BOSN01000006.1"/>
</dbReference>
<protein>
    <submittedName>
        <fullName evidence="3">DNA-binding protein</fullName>
    </submittedName>
</protein>
<dbReference type="PATRIC" id="fig|1473.5.peg.1002"/>
<name>A0A0L0QL04_VIRPA</name>
<evidence type="ECO:0000313" key="3">
    <source>
        <dbReference type="EMBL" id="KNE19272.1"/>
    </source>
</evidence>
<dbReference type="CDD" id="cd00093">
    <property type="entry name" value="HTH_XRE"/>
    <property type="match status" value="1"/>
</dbReference>
<dbReference type="GeneID" id="66872355"/>
<keyword evidence="4" id="KW-1185">Reference proteome</keyword>
<sequence>MLGDRLKKLRATKNLSQQELAKKLNISRGTYAHYEINKRQPDYGTLKKISNFFNVSIDYLITGNEHSNSPDEMWKEFLDPKTQIFFKDLQNAPEEKIEELIRFWEFIKERDKKK</sequence>
<dbReference type="SMART" id="SM00530">
    <property type="entry name" value="HTH_XRE"/>
    <property type="match status" value="1"/>
</dbReference>
<dbReference type="InterPro" id="IPR001387">
    <property type="entry name" value="Cro/C1-type_HTH"/>
</dbReference>
<dbReference type="SUPFAM" id="SSF47413">
    <property type="entry name" value="lambda repressor-like DNA-binding domains"/>
    <property type="match status" value="1"/>
</dbReference>
<dbReference type="PROSITE" id="PS50943">
    <property type="entry name" value="HTH_CROC1"/>
    <property type="match status" value="1"/>
</dbReference>
<dbReference type="Proteomes" id="UP000036780">
    <property type="component" value="Unassembled WGS sequence"/>
</dbReference>
<dbReference type="OrthoDB" id="72638at2"/>
<reference evidence="4" key="1">
    <citation type="submission" date="2015-07" db="EMBL/GenBank/DDBJ databases">
        <title>Fjat-10053 dsm26.</title>
        <authorList>
            <person name="Liu B."/>
            <person name="Wang J."/>
            <person name="Zhu Y."/>
            <person name="Liu G."/>
            <person name="Chen Q."/>
            <person name="Chen Z."/>
            <person name="Lan J."/>
            <person name="Che J."/>
            <person name="Ge C."/>
            <person name="Shi H."/>
            <person name="Pan Z."/>
            <person name="Liu X."/>
        </authorList>
    </citation>
    <scope>NUCLEOTIDE SEQUENCE [LARGE SCALE GENOMIC DNA]</scope>
    <source>
        <strain evidence="4">DSM 26</strain>
    </source>
</reference>
<proteinExistence type="predicted"/>
<accession>A0A0L0QL04</accession>
<dbReference type="Pfam" id="PF01381">
    <property type="entry name" value="HTH_3"/>
    <property type="match status" value="1"/>
</dbReference>
<dbReference type="InterPro" id="IPR010982">
    <property type="entry name" value="Lambda_DNA-bd_dom_sf"/>
</dbReference>
<dbReference type="AlphaFoldDB" id="A0A0L0QL04"/>